<evidence type="ECO:0000313" key="1">
    <source>
        <dbReference type="EMBL" id="MFH6602696.1"/>
    </source>
</evidence>
<accession>A0ACC7LHM6</accession>
<organism evidence="1 2">
    <name type="scientific">Meishania litoralis</name>
    <dbReference type="NCBI Taxonomy" id="3434685"/>
    <lineage>
        <taxon>Bacteria</taxon>
        <taxon>Pseudomonadati</taxon>
        <taxon>Bacteroidota</taxon>
        <taxon>Flavobacteriia</taxon>
        <taxon>Flavobacteriales</taxon>
        <taxon>Flavobacteriaceae</taxon>
        <taxon>Meishania</taxon>
    </lineage>
</organism>
<dbReference type="EMBL" id="JBHFPV010000001">
    <property type="protein sequence ID" value="MFH6602696.1"/>
    <property type="molecule type" value="Genomic_DNA"/>
</dbReference>
<proteinExistence type="predicted"/>
<comment type="caution">
    <text evidence="1">The sequence shown here is derived from an EMBL/GenBank/DDBJ whole genome shotgun (WGS) entry which is preliminary data.</text>
</comment>
<keyword evidence="2" id="KW-1185">Reference proteome</keyword>
<sequence length="170" mass="18647">MADKAEDAFDSAKEKAKDLGEKASEKFEDAKEATKEFAHDAKEKASEFAEDAKEAASDFAEEAKKTANEFTESAKEAFGGAGGENKKILAGILAIVLGSLGVHKFILGYQKEGFILLGFTLISWVLVCLVIGAFLIYIPMLIGLIEGIIYLTKSDEEFYNTYQVGRKPWF</sequence>
<reference evidence="1" key="1">
    <citation type="submission" date="2024-09" db="EMBL/GenBank/DDBJ databases">
        <authorList>
            <person name="Liu J."/>
        </authorList>
    </citation>
    <scope>NUCLEOTIDE SEQUENCE</scope>
    <source>
        <strain evidence="1">NBU2967</strain>
    </source>
</reference>
<protein>
    <submittedName>
        <fullName evidence="1">NINE protein</fullName>
    </submittedName>
</protein>
<evidence type="ECO:0000313" key="2">
    <source>
        <dbReference type="Proteomes" id="UP001595191"/>
    </source>
</evidence>
<dbReference type="Proteomes" id="UP001595191">
    <property type="component" value="Unassembled WGS sequence"/>
</dbReference>
<name>A0ACC7LHM6_9FLAO</name>
<gene>
    <name evidence="1" type="ORF">ACEZ3G_04350</name>
</gene>